<evidence type="ECO:0000259" key="5">
    <source>
        <dbReference type="PROSITE" id="PS50097"/>
    </source>
</evidence>
<dbReference type="Proteomes" id="UP000008144">
    <property type="component" value="Chromosome 2"/>
</dbReference>
<evidence type="ECO:0000256" key="3">
    <source>
        <dbReference type="PROSITE-ProRule" id="PRU00235"/>
    </source>
</evidence>
<reference evidence="7" key="1">
    <citation type="journal article" date="2002" name="Science">
        <title>The draft genome of Ciona intestinalis: insights into chordate and vertebrate origins.</title>
        <authorList>
            <person name="Dehal P."/>
            <person name="Satou Y."/>
            <person name="Campbell R.K."/>
            <person name="Chapman J."/>
            <person name="Degnan B."/>
            <person name="De Tomaso A."/>
            <person name="Davidson B."/>
            <person name="Di Gregorio A."/>
            <person name="Gelpke M."/>
            <person name="Goodstein D.M."/>
            <person name="Harafuji N."/>
            <person name="Hastings K.E."/>
            <person name="Ho I."/>
            <person name="Hotta K."/>
            <person name="Huang W."/>
            <person name="Kawashima T."/>
            <person name="Lemaire P."/>
            <person name="Martinez D."/>
            <person name="Meinertzhagen I.A."/>
            <person name="Necula S."/>
            <person name="Nonaka M."/>
            <person name="Putnam N."/>
            <person name="Rash S."/>
            <person name="Saiga H."/>
            <person name="Satake M."/>
            <person name="Terry A."/>
            <person name="Yamada L."/>
            <person name="Wang H.G."/>
            <person name="Awazu S."/>
            <person name="Azumi K."/>
            <person name="Boore J."/>
            <person name="Branno M."/>
            <person name="Chin-Bow S."/>
            <person name="DeSantis R."/>
            <person name="Doyle S."/>
            <person name="Francino P."/>
            <person name="Keys D.N."/>
            <person name="Haga S."/>
            <person name="Hayashi H."/>
            <person name="Hino K."/>
            <person name="Imai K.S."/>
            <person name="Inaba K."/>
            <person name="Kano S."/>
            <person name="Kobayashi K."/>
            <person name="Kobayashi M."/>
            <person name="Lee B.I."/>
            <person name="Makabe K.W."/>
            <person name="Manohar C."/>
            <person name="Matassi G."/>
            <person name="Medina M."/>
            <person name="Mochizuki Y."/>
            <person name="Mount S."/>
            <person name="Morishita T."/>
            <person name="Miura S."/>
            <person name="Nakayama A."/>
            <person name="Nishizaka S."/>
            <person name="Nomoto H."/>
            <person name="Ohta F."/>
            <person name="Oishi K."/>
            <person name="Rigoutsos I."/>
            <person name="Sano M."/>
            <person name="Sasaki A."/>
            <person name="Sasakura Y."/>
            <person name="Shoguchi E."/>
            <person name="Shin-i T."/>
            <person name="Spagnuolo A."/>
            <person name="Stainier D."/>
            <person name="Suzuki M.M."/>
            <person name="Tassy O."/>
            <person name="Takatori N."/>
            <person name="Tokuoka M."/>
            <person name="Yagi K."/>
            <person name="Yoshizaki F."/>
            <person name="Wada S."/>
            <person name="Zhang C."/>
            <person name="Hyatt P.D."/>
            <person name="Larimer F."/>
            <person name="Detter C."/>
            <person name="Doggett N."/>
            <person name="Glavina T."/>
            <person name="Hawkins T."/>
            <person name="Richardson P."/>
            <person name="Lucas S."/>
            <person name="Kohara Y."/>
            <person name="Levine M."/>
            <person name="Satoh N."/>
            <person name="Rokhsar D.S."/>
        </authorList>
    </citation>
    <scope>NUCLEOTIDE SEQUENCE [LARGE SCALE GENOMIC DNA]</scope>
</reference>
<dbReference type="CDD" id="cd18500">
    <property type="entry name" value="BACK_IBtk"/>
    <property type="match status" value="1"/>
</dbReference>
<proteinExistence type="predicted"/>
<dbReference type="GeneTree" id="ENSGT00940000156277"/>
<keyword evidence="7" id="KW-1185">Reference proteome</keyword>
<evidence type="ECO:0000313" key="6">
    <source>
        <dbReference type="Ensembl" id="ENSCINP00000010031.3"/>
    </source>
</evidence>
<dbReference type="AlphaFoldDB" id="F6TCF1"/>
<evidence type="ECO:0000256" key="2">
    <source>
        <dbReference type="PROSITE-ProRule" id="PRU00023"/>
    </source>
</evidence>
<dbReference type="SUPFAM" id="SSF48403">
    <property type="entry name" value="Ankyrin repeat"/>
    <property type="match status" value="1"/>
</dbReference>
<dbReference type="Pfam" id="PF12796">
    <property type="entry name" value="Ank_2"/>
    <property type="match status" value="1"/>
</dbReference>
<reference evidence="6" key="2">
    <citation type="journal article" date="2008" name="Genome Biol.">
        <title>Improved genome assembly and evidence-based global gene model set for the chordate Ciona intestinalis: new insight into intron and operon populations.</title>
        <authorList>
            <person name="Satou Y."/>
            <person name="Mineta K."/>
            <person name="Ogasawara M."/>
            <person name="Sasakura Y."/>
            <person name="Shoguchi E."/>
            <person name="Ueno K."/>
            <person name="Yamada L."/>
            <person name="Matsumoto J."/>
            <person name="Wasserscheid J."/>
            <person name="Dewar K."/>
            <person name="Wiley G.B."/>
            <person name="Macmil S.L."/>
            <person name="Roe B.A."/>
            <person name="Zeller R.W."/>
            <person name="Hastings K.E."/>
            <person name="Lemaire P."/>
            <person name="Lindquist E."/>
            <person name="Endo T."/>
            <person name="Hotta K."/>
            <person name="Inaba K."/>
        </authorList>
    </citation>
    <scope>NUCLEOTIDE SEQUENCE [LARGE SCALE GENOMIC DNA]</scope>
    <source>
        <strain evidence="6">wild type</strain>
    </source>
</reference>
<feature type="repeat" description="RCC1" evidence="3">
    <location>
        <begin position="146"/>
        <end position="199"/>
    </location>
</feature>
<protein>
    <recommendedName>
        <fullName evidence="5">BTB domain-containing protein</fullName>
    </recommendedName>
</protein>
<dbReference type="GO" id="GO:0051209">
    <property type="term" value="P:release of sequestered calcium ion into cytosol"/>
    <property type="evidence" value="ECO:0000318"/>
    <property type="project" value="GO_Central"/>
</dbReference>
<feature type="domain" description="BTB" evidence="5">
    <location>
        <begin position="561"/>
        <end position="640"/>
    </location>
</feature>
<dbReference type="FunCoup" id="F6TCF1">
    <property type="interactions" value="49"/>
</dbReference>
<dbReference type="InterPro" id="IPR051625">
    <property type="entry name" value="Signaling_Regulatory_Domain"/>
</dbReference>
<dbReference type="InterPro" id="IPR036770">
    <property type="entry name" value="Ankyrin_rpt-contain_sf"/>
</dbReference>
<dbReference type="PANTHER" id="PTHR22872:SF2">
    <property type="entry name" value="INHIBITOR OF BRUTON TYROSINE KINASE"/>
    <property type="match status" value="1"/>
</dbReference>
<dbReference type="Ensembl" id="ENSCINT00000010031.3">
    <property type="protein sequence ID" value="ENSCINP00000010031.3"/>
    <property type="gene ID" value="ENSCING00000004855.3"/>
</dbReference>
<dbReference type="Gene3D" id="2.130.10.30">
    <property type="entry name" value="Regulator of chromosome condensation 1/beta-lactamase-inhibitor protein II"/>
    <property type="match status" value="1"/>
</dbReference>
<dbReference type="InterPro" id="IPR009091">
    <property type="entry name" value="RCC1/BLIP-II"/>
</dbReference>
<dbReference type="InterPro" id="IPR000408">
    <property type="entry name" value="Reg_chr_condens"/>
</dbReference>
<accession>F6TCF1</accession>
<dbReference type="InParanoid" id="F6TCF1"/>
<dbReference type="PROSITE" id="PS50297">
    <property type="entry name" value="ANK_REP_REGION"/>
    <property type="match status" value="1"/>
</dbReference>
<dbReference type="Gene3D" id="1.25.40.20">
    <property type="entry name" value="Ankyrin repeat-containing domain"/>
    <property type="match status" value="1"/>
</dbReference>
<name>F6TCF1_CIOIN</name>
<evidence type="ECO:0000256" key="4">
    <source>
        <dbReference type="SAM" id="MobiDB-lite"/>
    </source>
</evidence>
<keyword evidence="2" id="KW-0040">ANK repeat</keyword>
<dbReference type="Pfam" id="PF00651">
    <property type="entry name" value="BTB"/>
    <property type="match status" value="2"/>
</dbReference>
<dbReference type="Gene3D" id="3.30.710.10">
    <property type="entry name" value="Potassium Channel Kv1.1, Chain A"/>
    <property type="match status" value="2"/>
</dbReference>
<dbReference type="SUPFAM" id="SSF50985">
    <property type="entry name" value="RCC1/BLIP-II"/>
    <property type="match status" value="1"/>
</dbReference>
<keyword evidence="1" id="KW-0677">Repeat</keyword>
<dbReference type="HOGENOM" id="CLU_005713_0_0_1"/>
<dbReference type="EMBL" id="EAAA01001415">
    <property type="status" value="NOT_ANNOTATED_CDS"/>
    <property type="molecule type" value="Genomic_DNA"/>
</dbReference>
<dbReference type="PROSITE" id="PS50088">
    <property type="entry name" value="ANK_REPEAT"/>
    <property type="match status" value="2"/>
</dbReference>
<dbReference type="SUPFAM" id="SSF54695">
    <property type="entry name" value="POZ domain"/>
    <property type="match status" value="2"/>
</dbReference>
<organism evidence="6 7">
    <name type="scientific">Ciona intestinalis</name>
    <name type="common">Transparent sea squirt</name>
    <name type="synonym">Ascidia intestinalis</name>
    <dbReference type="NCBI Taxonomy" id="7719"/>
    <lineage>
        <taxon>Eukaryota</taxon>
        <taxon>Metazoa</taxon>
        <taxon>Chordata</taxon>
        <taxon>Tunicata</taxon>
        <taxon>Ascidiacea</taxon>
        <taxon>Phlebobranchia</taxon>
        <taxon>Cionidae</taxon>
        <taxon>Ciona</taxon>
    </lineage>
</organism>
<reference evidence="6" key="3">
    <citation type="submission" date="2025-08" db="UniProtKB">
        <authorList>
            <consortium name="Ensembl"/>
        </authorList>
    </citation>
    <scope>IDENTIFICATION</scope>
</reference>
<dbReference type="Pfam" id="PF00415">
    <property type="entry name" value="RCC1"/>
    <property type="match status" value="1"/>
</dbReference>
<dbReference type="OMA" id="CGINTDH"/>
<dbReference type="InterPro" id="IPR002110">
    <property type="entry name" value="Ankyrin_rpt"/>
</dbReference>
<dbReference type="InterPro" id="IPR011333">
    <property type="entry name" value="SKP1/BTB/POZ_sf"/>
</dbReference>
<dbReference type="InterPro" id="IPR000210">
    <property type="entry name" value="BTB/POZ_dom"/>
</dbReference>
<dbReference type="SMART" id="SM00248">
    <property type="entry name" value="ANK"/>
    <property type="match status" value="2"/>
</dbReference>
<dbReference type="STRING" id="7719.ENSCINP00000010031"/>
<dbReference type="PROSITE" id="PS50012">
    <property type="entry name" value="RCC1_3"/>
    <property type="match status" value="3"/>
</dbReference>
<reference evidence="6" key="4">
    <citation type="submission" date="2025-09" db="UniProtKB">
        <authorList>
            <consortium name="Ensembl"/>
        </authorList>
    </citation>
    <scope>IDENTIFICATION</scope>
</reference>
<feature type="repeat" description="RCC1" evidence="3">
    <location>
        <begin position="251"/>
        <end position="303"/>
    </location>
</feature>
<feature type="domain" description="BTB" evidence="5">
    <location>
        <begin position="731"/>
        <end position="796"/>
    </location>
</feature>
<feature type="repeat" description="ANK" evidence="2">
    <location>
        <begin position="90"/>
        <end position="122"/>
    </location>
</feature>
<dbReference type="PROSITE" id="PS50097">
    <property type="entry name" value="BTB"/>
    <property type="match status" value="2"/>
</dbReference>
<evidence type="ECO:0000313" key="7">
    <source>
        <dbReference type="Proteomes" id="UP000008144"/>
    </source>
</evidence>
<feature type="region of interest" description="Disordered" evidence="4">
    <location>
        <begin position="933"/>
        <end position="975"/>
    </location>
</feature>
<evidence type="ECO:0000256" key="1">
    <source>
        <dbReference type="ARBA" id="ARBA00022737"/>
    </source>
</evidence>
<dbReference type="PANTHER" id="PTHR22872">
    <property type="entry name" value="BTK-BINDING PROTEIN-RELATED"/>
    <property type="match status" value="1"/>
</dbReference>
<feature type="repeat" description="ANK" evidence="2">
    <location>
        <begin position="48"/>
        <end position="68"/>
    </location>
</feature>
<sequence>MDEVCTVKCNFGKCVDDLNHVITKATLHQVKEYIRLHCFNAVARYDSSGRTPLHVAASSGKSDIVRWICKLLSSNKCSGNVTIDSVDVESNWSALHRALYYGRIAPAMELLKNGANMWLKDKAGCNSLDMIIADISPWNNKNSDVSELYTWGVNENMTLAQAVQKSKKMPEMVKFFSKRNIYIKQVVMCKFHSIFVTRDGVAYSCGNGRGGRLGNGAEDVFIDPQLVDAGGSVITSASAAVDHSVFVTADGQLLTCGLNDHRTLGINPPPQKSLLPQRVSGLRDHIIVGCCAGSCHTVVWTSQSALYTFGTNAGQLAGWLGHGKGQPFIVQPRQVSSVHREGDKITYVHACDAATVVSTAHGVVFLLHNYICRKIVTKQMDIIKLQVGGGILDRTVISQKKEENLDSEKKDVKVLLLKKSGDLLSWNSGHSSLDRCQFDQKQLRWISDVSLSCNGVAALLVSADGTAYMAKFQAWIADNKQEYLTSLDLMSSDAIQKFQLEQVPCAFRCHTAVLGPKGRNYSLLQSKPSNFLTQIPVVDAADITEEMRMLLESSDASDLLHDIVIHVRRDGKPDVLFPTHKFILASRSLLLSKLILSRIPYSDEASLDLEKDKLILEGIHPKIFMNFLSIIYTGSCEMLQPGSKIDDKYPDSGRVKIFWSDNATSAMEILTKSNQVKVECFTLLKILSNLFGIRDLSNEVFSLHGIRDGVIFSRKSGKKPHFAPSSLPQLTDCEIESDDGICFQAHKSILASRIPFFHGMLSSPWIETSLYESRLCAQLKVPVPGDVFKYILDFAYMDSSSSIRGATSVDSLCEILAASDLLLMGRLKQIAEVQIAPLLTLKNVCMVAEVASAFNSNQLYESCLQFACHHLPALLHTPAFHYADEEFLDRMEVYYRSQIPDVYRRSSPPSMEGPDVSHIPEEDLSDDITEVDFSVDRHSSDLPTSSLRKRRTSEAHSSRKGKNKKAPGIMLSDLL</sequence>
<feature type="repeat" description="RCC1" evidence="3">
    <location>
        <begin position="200"/>
        <end position="250"/>
    </location>
</feature>
<dbReference type="SMART" id="SM00225">
    <property type="entry name" value="BTB"/>
    <property type="match status" value="2"/>
</dbReference>